<evidence type="ECO:0000256" key="1">
    <source>
        <dbReference type="SAM" id="MobiDB-lite"/>
    </source>
</evidence>
<comment type="caution">
    <text evidence="2">The sequence shown here is derived from an EMBL/GenBank/DDBJ whole genome shotgun (WGS) entry which is preliminary data.</text>
</comment>
<protein>
    <submittedName>
        <fullName evidence="2">Uncharacterized protein</fullName>
    </submittedName>
</protein>
<sequence length="170" mass="18819">MKSILCCGGGETRRPAASSGTIPTRENPGATPPGIKPGSPRWEATKTLHHNHGTEGCLDRTRRETKRHVEISTKCTQHKEAKKGREKEKCRLKSKRVKISRIPRLRCRVLDPPTHVSGAAGRCRVAKALDVVGRVNFSSYLTPEDHVTPDATRHDTAVRDPLAQRLTHTP</sequence>
<evidence type="ECO:0000313" key="2">
    <source>
        <dbReference type="EMBL" id="KAJ8870784.1"/>
    </source>
</evidence>
<organism evidence="2 3">
    <name type="scientific">Dryococelus australis</name>
    <dbReference type="NCBI Taxonomy" id="614101"/>
    <lineage>
        <taxon>Eukaryota</taxon>
        <taxon>Metazoa</taxon>
        <taxon>Ecdysozoa</taxon>
        <taxon>Arthropoda</taxon>
        <taxon>Hexapoda</taxon>
        <taxon>Insecta</taxon>
        <taxon>Pterygota</taxon>
        <taxon>Neoptera</taxon>
        <taxon>Polyneoptera</taxon>
        <taxon>Phasmatodea</taxon>
        <taxon>Verophasmatodea</taxon>
        <taxon>Anareolatae</taxon>
        <taxon>Phasmatidae</taxon>
        <taxon>Eurycanthinae</taxon>
        <taxon>Dryococelus</taxon>
    </lineage>
</organism>
<accession>A0ABQ9GEG7</accession>
<evidence type="ECO:0000313" key="3">
    <source>
        <dbReference type="Proteomes" id="UP001159363"/>
    </source>
</evidence>
<dbReference type="EMBL" id="JARBHB010000012">
    <property type="protein sequence ID" value="KAJ8870784.1"/>
    <property type="molecule type" value="Genomic_DNA"/>
</dbReference>
<gene>
    <name evidence="2" type="ORF">PR048_027083</name>
</gene>
<feature type="compositionally biased region" description="Basic and acidic residues" evidence="1">
    <location>
        <begin position="143"/>
        <end position="158"/>
    </location>
</feature>
<feature type="compositionally biased region" description="Basic and acidic residues" evidence="1">
    <location>
        <begin position="69"/>
        <end position="91"/>
    </location>
</feature>
<feature type="region of interest" description="Disordered" evidence="1">
    <location>
        <begin position="1"/>
        <end position="38"/>
    </location>
</feature>
<name>A0ABQ9GEG7_9NEOP</name>
<proteinExistence type="predicted"/>
<keyword evidence="3" id="KW-1185">Reference proteome</keyword>
<feature type="region of interest" description="Disordered" evidence="1">
    <location>
        <begin position="69"/>
        <end position="92"/>
    </location>
</feature>
<reference evidence="2 3" key="1">
    <citation type="submission" date="2023-02" db="EMBL/GenBank/DDBJ databases">
        <title>LHISI_Scaffold_Assembly.</title>
        <authorList>
            <person name="Stuart O.P."/>
            <person name="Cleave R."/>
            <person name="Magrath M.J.L."/>
            <person name="Mikheyev A.S."/>
        </authorList>
    </citation>
    <scope>NUCLEOTIDE SEQUENCE [LARGE SCALE GENOMIC DNA]</scope>
    <source>
        <strain evidence="2">Daus_M_001</strain>
        <tissue evidence="2">Leg muscle</tissue>
    </source>
</reference>
<dbReference type="Proteomes" id="UP001159363">
    <property type="component" value="Chromosome 11"/>
</dbReference>
<feature type="region of interest" description="Disordered" evidence="1">
    <location>
        <begin position="142"/>
        <end position="170"/>
    </location>
</feature>